<reference evidence="1" key="1">
    <citation type="journal article" date="2015" name="Nature">
        <title>Complex archaea that bridge the gap between prokaryotes and eukaryotes.</title>
        <authorList>
            <person name="Spang A."/>
            <person name="Saw J.H."/>
            <person name="Jorgensen S.L."/>
            <person name="Zaremba-Niedzwiedzka K."/>
            <person name="Martijn J."/>
            <person name="Lind A.E."/>
            <person name="van Eijk R."/>
            <person name="Schleper C."/>
            <person name="Guy L."/>
            <person name="Ettema T.J."/>
        </authorList>
    </citation>
    <scope>NUCLEOTIDE SEQUENCE</scope>
</reference>
<evidence type="ECO:0000313" key="1">
    <source>
        <dbReference type="EMBL" id="KKN90779.1"/>
    </source>
</evidence>
<name>A0A0F9UGL1_9ZZZZ</name>
<proteinExistence type="predicted"/>
<accession>A0A0F9UGL1</accession>
<sequence length="140" mass="16317">MVKLDYNRCLVCECRGLCCYFSTLIDGKHNIILDDHPCTFLNIDTGLCKQYKNRKEVFENCISVEDAKKIGGLPEGCLHLKKDGIYPYPPKRKLREDDNERIKVRTAFVNAMSHKNFQEYIPDFMKPLSDELKKIPEKDI</sequence>
<dbReference type="EMBL" id="LAZR01000107">
    <property type="protein sequence ID" value="KKN90779.1"/>
    <property type="molecule type" value="Genomic_DNA"/>
</dbReference>
<gene>
    <name evidence="1" type="ORF">LCGC14_0223620</name>
</gene>
<organism evidence="1">
    <name type="scientific">marine sediment metagenome</name>
    <dbReference type="NCBI Taxonomy" id="412755"/>
    <lineage>
        <taxon>unclassified sequences</taxon>
        <taxon>metagenomes</taxon>
        <taxon>ecological metagenomes</taxon>
    </lineage>
</organism>
<comment type="caution">
    <text evidence="1">The sequence shown here is derived from an EMBL/GenBank/DDBJ whole genome shotgun (WGS) entry which is preliminary data.</text>
</comment>
<protein>
    <submittedName>
        <fullName evidence="1">Uncharacterized protein</fullName>
    </submittedName>
</protein>
<dbReference type="AlphaFoldDB" id="A0A0F9UGL1"/>